<feature type="non-terminal residue" evidence="3">
    <location>
        <position position="1"/>
    </location>
</feature>
<gene>
    <name evidence="3" type="ORF">MONAX_5E039972</name>
</gene>
<dbReference type="EMBL" id="CABDUW010000546">
    <property type="protein sequence ID" value="VTJ71290.1"/>
    <property type="molecule type" value="Genomic_DNA"/>
</dbReference>
<dbReference type="Proteomes" id="UP000335636">
    <property type="component" value="Unassembled WGS sequence"/>
</dbReference>
<dbReference type="InterPro" id="IPR013320">
    <property type="entry name" value="ConA-like_dom_sf"/>
</dbReference>
<reference evidence="3" key="1">
    <citation type="submission" date="2019-04" db="EMBL/GenBank/DDBJ databases">
        <authorList>
            <person name="Alioto T."/>
            <person name="Alioto T."/>
        </authorList>
    </citation>
    <scope>NUCLEOTIDE SEQUENCE [LARGE SCALE GENOMIC DNA]</scope>
</reference>
<comment type="caution">
    <text evidence="3">The sequence shown here is derived from an EMBL/GenBank/DDBJ whole genome shotgun (WGS) entry which is preliminary data.</text>
</comment>
<dbReference type="InterPro" id="IPR001791">
    <property type="entry name" value="Laminin_G"/>
</dbReference>
<dbReference type="SUPFAM" id="SSF49899">
    <property type="entry name" value="Concanavalin A-like lectins/glucanases"/>
    <property type="match status" value="1"/>
</dbReference>
<protein>
    <recommendedName>
        <fullName evidence="2">Laminin G domain-containing protein</fullName>
    </recommendedName>
</protein>
<evidence type="ECO:0000256" key="1">
    <source>
        <dbReference type="ARBA" id="ARBA00022737"/>
    </source>
</evidence>
<feature type="non-terminal residue" evidence="3">
    <location>
        <position position="61"/>
    </location>
</feature>
<feature type="domain" description="Laminin G" evidence="2">
    <location>
        <begin position="12"/>
        <end position="55"/>
    </location>
</feature>
<dbReference type="Gene3D" id="2.60.120.200">
    <property type="match status" value="1"/>
</dbReference>
<evidence type="ECO:0000313" key="4">
    <source>
        <dbReference type="Proteomes" id="UP000335636"/>
    </source>
</evidence>
<keyword evidence="1" id="KW-0677">Repeat</keyword>
<evidence type="ECO:0000259" key="2">
    <source>
        <dbReference type="Pfam" id="PF02210"/>
    </source>
</evidence>
<keyword evidence="4" id="KW-1185">Reference proteome</keyword>
<proteinExistence type="predicted"/>
<organism evidence="3 4">
    <name type="scientific">Marmota monax</name>
    <name type="common">Woodchuck</name>
    <dbReference type="NCBI Taxonomy" id="9995"/>
    <lineage>
        <taxon>Eukaryota</taxon>
        <taxon>Metazoa</taxon>
        <taxon>Chordata</taxon>
        <taxon>Craniata</taxon>
        <taxon>Vertebrata</taxon>
        <taxon>Euteleostomi</taxon>
        <taxon>Mammalia</taxon>
        <taxon>Eutheria</taxon>
        <taxon>Euarchontoglires</taxon>
        <taxon>Glires</taxon>
        <taxon>Rodentia</taxon>
        <taxon>Sciuromorpha</taxon>
        <taxon>Sciuridae</taxon>
        <taxon>Xerinae</taxon>
        <taxon>Marmotini</taxon>
        <taxon>Marmota</taxon>
    </lineage>
</organism>
<accession>A0A5E4BQE3</accession>
<sequence>SNQLGPIYGHTSVMTGTLLDDHHWHSVVIERQGRSINLTLDRSVQHFRTNGEFDYLDLDYE</sequence>
<dbReference type="Pfam" id="PF02210">
    <property type="entry name" value="Laminin_G_2"/>
    <property type="match status" value="1"/>
</dbReference>
<evidence type="ECO:0000313" key="3">
    <source>
        <dbReference type="EMBL" id="VTJ71290.1"/>
    </source>
</evidence>
<name>A0A5E4BQE3_MARMO</name>
<dbReference type="AlphaFoldDB" id="A0A5E4BQE3"/>